<comment type="catalytic activity">
    <reaction evidence="12">
        <text>2 1-hexadecanoyl-sn-glycero-3-phospho-(1'-sn-glycerol) = 1-hexadecanoyl-sn-glycero-3-phospho-(3'-hexadecanoyl-1'-sn-glycerol) + sn-glycero-3-phospho-(1'-sn-glycerol)</text>
        <dbReference type="Rhea" id="RHEA:77607"/>
        <dbReference type="ChEBI" id="CHEBI:64717"/>
        <dbReference type="ChEBI" id="CHEBI:75158"/>
        <dbReference type="ChEBI" id="CHEBI:232639"/>
    </reaction>
    <physiologicalReaction direction="left-to-right" evidence="12">
        <dbReference type="Rhea" id="RHEA:77608"/>
    </physiologicalReaction>
</comment>
<evidence type="ECO:0000256" key="5">
    <source>
        <dbReference type="ARBA" id="ARBA00044547"/>
    </source>
</evidence>
<evidence type="ECO:0000256" key="7">
    <source>
        <dbReference type="ARBA" id="ARBA00044557"/>
    </source>
</evidence>
<comment type="catalytic activity">
    <reaction evidence="9">
        <text>S-hexadecanoyl-L-cysteinyl-[protein] + H2O = L-cysteinyl-[protein] + hexadecanoate + H(+)</text>
        <dbReference type="Rhea" id="RHEA:19233"/>
        <dbReference type="Rhea" id="RHEA-COMP:10131"/>
        <dbReference type="Rhea" id="RHEA-COMP:11032"/>
        <dbReference type="ChEBI" id="CHEBI:7896"/>
        <dbReference type="ChEBI" id="CHEBI:15377"/>
        <dbReference type="ChEBI" id="CHEBI:15378"/>
        <dbReference type="ChEBI" id="CHEBI:29950"/>
        <dbReference type="ChEBI" id="CHEBI:74151"/>
        <dbReference type="EC" id="3.1.2.22"/>
    </reaction>
    <physiologicalReaction direction="left-to-right" evidence="9">
        <dbReference type="Rhea" id="RHEA:19234"/>
    </physiologicalReaction>
</comment>
<comment type="caution">
    <text evidence="15">The sequence shown here is derived from an EMBL/GenBank/DDBJ whole genome shotgun (WGS) entry which is preliminary data.</text>
</comment>
<dbReference type="GO" id="GO:0007040">
    <property type="term" value="P:lysosome organization"/>
    <property type="evidence" value="ECO:0007669"/>
    <property type="project" value="TreeGrafter"/>
</dbReference>
<comment type="catalytic activity">
    <reaction evidence="11">
        <text>2 1-(9Z-octadecenoyl)-sn-glycero-3-phospho-(1'-sn-glycerol) = 1-(9Z-octadecenoyl)-sn-glycero-3-phospho-(3'-(9Z-octadecenoyl)-1'-sn-glycerol) + sn-glycero-3-phospho-(1'-sn-glycerol)</text>
        <dbReference type="Rhea" id="RHEA:77599"/>
        <dbReference type="ChEBI" id="CHEBI:64717"/>
        <dbReference type="ChEBI" id="CHEBI:72828"/>
        <dbReference type="ChEBI" id="CHEBI:232637"/>
    </reaction>
    <physiologicalReaction direction="left-to-right" evidence="11">
        <dbReference type="Rhea" id="RHEA:77600"/>
    </physiologicalReaction>
</comment>
<evidence type="ECO:0000256" key="13">
    <source>
        <dbReference type="ARBA" id="ARBA00051553"/>
    </source>
</evidence>
<dbReference type="OrthoDB" id="10005881at2759"/>
<gene>
    <name evidence="15" type="ORF">MATL_G00149880</name>
</gene>
<comment type="function">
    <text evidence="8">Catalyzes the synthesis of bis(monoacylglycero)phosphate (BMP) via transacylation of 2 molecules of lysophosphatidylglycerol (LPG). BMP also known as lysobisphosphatidic acid plays a key role in the formation of intraluminal vesicles and in maintaining intracellular cholesterol homeostasis. Can use only LPG as the exclusive lysophospholipid acyl donor for base exchange and displays BMP synthase activity towards various LPGs (LPG 14:0, LPG 16:0, LPG 18:0, LPG 18:1) with a higher preference for longer chain lengths. Plays a role in influencing the retrograde trafficking of lysosomal sorting receptors SORT1 and IGF2R from the endosomes to the trans-Golgi network by controlling the recruitment of retromer complex to the endosomal membrane. Regulates the localization and activation of RAB7A which is required to recruit the retromer complex to the endosomal membrane.</text>
</comment>
<dbReference type="PANTHER" id="PTHR15380:SF2">
    <property type="entry name" value="CEROID-LIPOFUSCINOSIS NEURONAL PROTEIN 5"/>
    <property type="match status" value="1"/>
</dbReference>
<evidence type="ECO:0000256" key="9">
    <source>
        <dbReference type="ARBA" id="ARBA00047409"/>
    </source>
</evidence>
<evidence type="ECO:0000256" key="6">
    <source>
        <dbReference type="ARBA" id="ARBA00044556"/>
    </source>
</evidence>
<evidence type="ECO:0000256" key="8">
    <source>
        <dbReference type="ARBA" id="ARBA00045492"/>
    </source>
</evidence>
<proteinExistence type="inferred from homology"/>
<keyword evidence="16" id="KW-1185">Reference proteome</keyword>
<evidence type="ECO:0000256" key="2">
    <source>
        <dbReference type="ARBA" id="ARBA00023180"/>
    </source>
</evidence>
<comment type="catalytic activity">
    <reaction evidence="10">
        <text>2 1-tetradecanoyl-sn-glycero-3-phospho-(1'-sn-glycerol) = 1-tetradecanoyl-sn-glycero-3-phospho-(3'-tetradecanoyl-1'-sn-glycerol) + sn-glycero-3-phospho-(1'-sn-glycerol)</text>
        <dbReference type="Rhea" id="RHEA:77611"/>
        <dbReference type="ChEBI" id="CHEBI:64717"/>
        <dbReference type="ChEBI" id="CHEBI:72826"/>
        <dbReference type="ChEBI" id="CHEBI:232640"/>
    </reaction>
    <physiologicalReaction direction="left-to-right" evidence="10">
        <dbReference type="Rhea" id="RHEA:77612"/>
    </physiologicalReaction>
</comment>
<evidence type="ECO:0000256" key="1">
    <source>
        <dbReference type="ARBA" id="ARBA00007028"/>
    </source>
</evidence>
<accession>A0A9D3PRW5</accession>
<comment type="catalytic activity">
    <reaction evidence="14">
        <text>2 1-octadecanoyl-sn-glycero-3-phospho-(1'-sn-glycerol) = 1-octadecanoyl-sn-glycero-3-phospho-(3'-octadecanoyl-1'-sn-glycerol) + sn-glycero-3-phospho-(1'-sn-glycerol)</text>
        <dbReference type="Rhea" id="RHEA:77603"/>
        <dbReference type="ChEBI" id="CHEBI:64717"/>
        <dbReference type="ChEBI" id="CHEBI:72827"/>
        <dbReference type="ChEBI" id="CHEBI:232638"/>
    </reaction>
    <physiologicalReaction direction="left-to-right" evidence="14">
        <dbReference type="Rhea" id="RHEA:77604"/>
    </physiologicalReaction>
</comment>
<dbReference type="GO" id="GO:0005765">
    <property type="term" value="C:lysosomal membrane"/>
    <property type="evidence" value="ECO:0007669"/>
    <property type="project" value="TreeGrafter"/>
</dbReference>
<evidence type="ECO:0000256" key="14">
    <source>
        <dbReference type="ARBA" id="ARBA00051789"/>
    </source>
</evidence>
<dbReference type="PANTHER" id="PTHR15380">
    <property type="entry name" value="CEROID-LIPOFUSCINOSIS, NEURONAL 5"/>
    <property type="match status" value="1"/>
</dbReference>
<organism evidence="15 16">
    <name type="scientific">Megalops atlanticus</name>
    <name type="common">Tarpon</name>
    <name type="synonym">Clupea gigantea</name>
    <dbReference type="NCBI Taxonomy" id="7932"/>
    <lineage>
        <taxon>Eukaryota</taxon>
        <taxon>Metazoa</taxon>
        <taxon>Chordata</taxon>
        <taxon>Craniata</taxon>
        <taxon>Vertebrata</taxon>
        <taxon>Euteleostomi</taxon>
        <taxon>Actinopterygii</taxon>
        <taxon>Neopterygii</taxon>
        <taxon>Teleostei</taxon>
        <taxon>Elopiformes</taxon>
        <taxon>Megalopidae</taxon>
        <taxon>Megalops</taxon>
    </lineage>
</organism>
<evidence type="ECO:0000256" key="3">
    <source>
        <dbReference type="ARBA" id="ARBA00044494"/>
    </source>
</evidence>
<keyword evidence="2" id="KW-0325">Glycoprotein</keyword>
<evidence type="ECO:0000256" key="4">
    <source>
        <dbReference type="ARBA" id="ARBA00044532"/>
    </source>
</evidence>
<evidence type="ECO:0000256" key="10">
    <source>
        <dbReference type="ARBA" id="ARBA00050455"/>
    </source>
</evidence>
<dbReference type="GO" id="GO:0016798">
    <property type="term" value="F:hydrolase activity, acting on glycosyl bonds"/>
    <property type="evidence" value="ECO:0007669"/>
    <property type="project" value="TreeGrafter"/>
</dbReference>
<dbReference type="InterPro" id="IPR026138">
    <property type="entry name" value="CLN5"/>
</dbReference>
<evidence type="ECO:0000256" key="11">
    <source>
        <dbReference type="ARBA" id="ARBA00051022"/>
    </source>
</evidence>
<evidence type="ECO:0000256" key="12">
    <source>
        <dbReference type="ARBA" id="ARBA00051183"/>
    </source>
</evidence>
<dbReference type="EMBL" id="JAFDVH010000012">
    <property type="protein sequence ID" value="KAG7467106.1"/>
    <property type="molecule type" value="Genomic_DNA"/>
</dbReference>
<name>A0A9D3PRW5_MEGAT</name>
<dbReference type="AlphaFoldDB" id="A0A9D3PRW5"/>
<dbReference type="GO" id="GO:0008474">
    <property type="term" value="F:palmitoyl-(protein) hydrolase activity"/>
    <property type="evidence" value="ECO:0007669"/>
    <property type="project" value="UniProtKB-EC"/>
</dbReference>
<comment type="similarity">
    <text evidence="1">Belongs to the CLN5 family.</text>
</comment>
<sequence length="288" mass="33336">MHFQEVSMDSGNGQCLTGDLITVLKTIRTVKLYLLGKFHIMHDAIGFRSYETGMNYTMEWYELFQLGNCTFPHVRRDRSAPFWCNQGAACFYEGIDDAHWAQNGTLEKVGVMTGAQFNEMAQWIHEDNDTGIFYETWTVRASPHPNSTVWFESYDCSQFVHRTYGKMAQMGVALKSRTQTNYTKIYLYSGEPTFLGNDSTIFGQSSTKGLAADIRSFYLHFRPHQSPIDFVASLLEILKKVVWEQSFYLFYNFEYWLLPMKPPYIEITYEEVPLPAPAQWSRKSGKVP</sequence>
<evidence type="ECO:0000313" key="15">
    <source>
        <dbReference type="EMBL" id="KAG7467106.1"/>
    </source>
</evidence>
<dbReference type="Pfam" id="PF15014">
    <property type="entry name" value="CLN5"/>
    <property type="match status" value="1"/>
</dbReference>
<comment type="catalytic activity">
    <reaction evidence="13">
        <text>2 1-acyl-sn-glycero-3-phospho-(1'-sn-glycerol) = 1-acyl-sn-glycero-3-phospho-(3'-acyl-sn-1'-glycerol) + sn-glycero-3-phospho-(1'-sn-glycerol)</text>
        <dbReference type="Rhea" id="RHEA:77619"/>
        <dbReference type="ChEBI" id="CHEBI:64717"/>
        <dbReference type="ChEBI" id="CHEBI:64840"/>
        <dbReference type="ChEBI" id="CHEBI:232628"/>
    </reaction>
    <physiologicalReaction direction="left-to-right" evidence="13">
        <dbReference type="Rhea" id="RHEA:77620"/>
    </physiologicalReaction>
</comment>
<protein>
    <recommendedName>
        <fullName evidence="4">Bis(monoacylglycero)phosphate synthase CLN5</fullName>
    </recommendedName>
    <alternativeName>
        <fullName evidence="5">Ceroid-lipofuscinosis neuronal protein 5</fullName>
    </alternativeName>
    <alternativeName>
        <fullName evidence="7">Palmitoyl protein thioesterase CLN5</fullName>
    </alternativeName>
    <alternativeName>
        <fullName evidence="6">S-depalmitoylase CLN5</fullName>
    </alternativeName>
</protein>
<evidence type="ECO:0000313" key="16">
    <source>
        <dbReference type="Proteomes" id="UP001046870"/>
    </source>
</evidence>
<reference evidence="15" key="1">
    <citation type="submission" date="2021-01" db="EMBL/GenBank/DDBJ databases">
        <authorList>
            <person name="Zahm M."/>
            <person name="Roques C."/>
            <person name="Cabau C."/>
            <person name="Klopp C."/>
            <person name="Donnadieu C."/>
            <person name="Jouanno E."/>
            <person name="Lampietro C."/>
            <person name="Louis A."/>
            <person name="Herpin A."/>
            <person name="Echchiki A."/>
            <person name="Berthelot C."/>
            <person name="Parey E."/>
            <person name="Roest-Crollius H."/>
            <person name="Braasch I."/>
            <person name="Postlethwait J."/>
            <person name="Bobe J."/>
            <person name="Montfort J."/>
            <person name="Bouchez O."/>
            <person name="Begum T."/>
            <person name="Mejri S."/>
            <person name="Adams A."/>
            <person name="Chen W.-J."/>
            <person name="Guiguen Y."/>
        </authorList>
    </citation>
    <scope>NUCLEOTIDE SEQUENCE</scope>
    <source>
        <strain evidence="15">YG-15Mar2019-1</strain>
        <tissue evidence="15">Brain</tissue>
    </source>
</reference>
<dbReference type="Proteomes" id="UP001046870">
    <property type="component" value="Chromosome 12"/>
</dbReference>
<comment type="function">
    <text evidence="3">Exhibits palmitoyl protein thioesterase (S-depalmitoylation) activity in vitro and most likely plays a role in protein S-depalmitoylation.</text>
</comment>